<dbReference type="Proteomes" id="UP001352852">
    <property type="component" value="Unassembled WGS sequence"/>
</dbReference>
<organism evidence="1 2">
    <name type="scientific">Characodon lateralis</name>
    <dbReference type="NCBI Taxonomy" id="208331"/>
    <lineage>
        <taxon>Eukaryota</taxon>
        <taxon>Metazoa</taxon>
        <taxon>Chordata</taxon>
        <taxon>Craniata</taxon>
        <taxon>Vertebrata</taxon>
        <taxon>Euteleostomi</taxon>
        <taxon>Actinopterygii</taxon>
        <taxon>Neopterygii</taxon>
        <taxon>Teleostei</taxon>
        <taxon>Neoteleostei</taxon>
        <taxon>Acanthomorphata</taxon>
        <taxon>Ovalentaria</taxon>
        <taxon>Atherinomorphae</taxon>
        <taxon>Cyprinodontiformes</taxon>
        <taxon>Goodeidae</taxon>
        <taxon>Characodon</taxon>
    </lineage>
</organism>
<keyword evidence="2" id="KW-1185">Reference proteome</keyword>
<reference evidence="1 2" key="1">
    <citation type="submission" date="2021-06" db="EMBL/GenBank/DDBJ databases">
        <authorList>
            <person name="Palmer J.M."/>
        </authorList>
    </citation>
    <scope>NUCLEOTIDE SEQUENCE [LARGE SCALE GENOMIC DNA]</scope>
    <source>
        <strain evidence="1 2">CL_MEX2019</strain>
        <tissue evidence="1">Muscle</tissue>
    </source>
</reference>
<proteinExistence type="predicted"/>
<sequence>MDVQIPAELLRPALPSVDECLELLLDAGRGRCADWLAGNKEVENIHTFEEVKLPHAKEEMVLSTKQPQNHQ</sequence>
<gene>
    <name evidence="1" type="ORF">CHARACLAT_001351</name>
</gene>
<evidence type="ECO:0000313" key="2">
    <source>
        <dbReference type="Proteomes" id="UP001352852"/>
    </source>
</evidence>
<accession>A0ABU7DCP4</accession>
<comment type="caution">
    <text evidence="1">The sequence shown here is derived from an EMBL/GenBank/DDBJ whole genome shotgun (WGS) entry which is preliminary data.</text>
</comment>
<protein>
    <submittedName>
        <fullName evidence="1">Uncharacterized protein</fullName>
    </submittedName>
</protein>
<dbReference type="EMBL" id="JAHUTJ010024641">
    <property type="protein sequence ID" value="MED6272901.1"/>
    <property type="molecule type" value="Genomic_DNA"/>
</dbReference>
<evidence type="ECO:0000313" key="1">
    <source>
        <dbReference type="EMBL" id="MED6272901.1"/>
    </source>
</evidence>
<name>A0ABU7DCP4_9TELE</name>